<evidence type="ECO:0000259" key="6">
    <source>
        <dbReference type="PROSITE" id="PS50808"/>
    </source>
</evidence>
<dbReference type="GO" id="GO:0008270">
    <property type="term" value="F:zinc ion binding"/>
    <property type="evidence" value="ECO:0007669"/>
    <property type="project" value="UniProtKB-KW"/>
</dbReference>
<dbReference type="HOGENOM" id="CLU_325021_0_0_1"/>
<keyword evidence="1" id="KW-0479">Metal-binding</keyword>
<evidence type="ECO:0000256" key="3">
    <source>
        <dbReference type="ARBA" id="ARBA00022833"/>
    </source>
</evidence>
<organism evidence="7">
    <name type="scientific">Albugo laibachii Nc14</name>
    <dbReference type="NCBI Taxonomy" id="890382"/>
    <lineage>
        <taxon>Eukaryota</taxon>
        <taxon>Sar</taxon>
        <taxon>Stramenopiles</taxon>
        <taxon>Oomycota</taxon>
        <taxon>Peronosporomycetes</taxon>
        <taxon>Albuginales</taxon>
        <taxon>Albuginaceae</taxon>
        <taxon>Albugo</taxon>
    </lineage>
</organism>
<sequence length="888" mass="100826">MHVTPRGNLRIGTLKPRSPVWAYFDNSGYDSNGTPLRKMRRCRCLFCNQVMKAAPDRMMRHIIKICPIVDEFDRKALLSGDEDALLSSRKARLGDSIQYHSDNSQLTVANCKSDGNMNENRPDYQMKRISKDEKEGRSLHSRNPLQQIDMNAGSHRDFEVEADDLARFSSDDRKSDKGKDGGMGVEYDAIVREDIDPSKKRFIEVAKEAEEAENMMTKKRRTDAYVSRYLNIKTRTLAPLKLRKNPDGSIEKAQSNGGSFLESLILACISENVSFDFLSNWHFRKALHCHFGISRKMELSTHVKLFTNQLYSRVEASVHSIKSNGAFLTLICSKELQNKSDTFLRYILMDEKGNNELVFFEPVGNLEGVSDTIQNITIAVLNKRVSGIASSCQKAIHICIQGFPASITNHIPCTQVPFSNVRFSGVCMIQHVNCLFRDTLYPAKSFSKVLSIATQLALLTNDLRLSTDLEQSPVPLLIVPQPSKYGWFGYYLLLHQVQQSEADVLSKLQQSLSIEDDNLIRQKVYSIQQKHKNFWQELHTFVEVLRPVAVADVLNHISTFQRCLKVDWDVVTNVDSRGLGTISCGIYLCIDLWMYIVVHMCKHVSSEFKVEWKRVFWSRLKSEITEHHIAALVLDPRTRGAGLSGTGRRAARSCVMSIARRMCQSKGETLDIAEIVNQLSDYMSKKGIFADPSIWQDVFTMQPMTFWNDFSDAPQLQSVAQLVCGYVPYKPLSASFTNTDSLWKGEDTMKMEQIRYHIGMKCDLESNVLEYFDSLKHSLGYLLSAKTNPQSECAAPDISSLEHYCKGEVEVDDFETLAEAYVANFTKELNAVENMCTRIGYAEGTESEPSADHQVRENWMDLSNFGRSKIEDRFSSIHRYLSAFNPSG</sequence>
<dbReference type="EMBL" id="FR824319">
    <property type="protein sequence ID" value="CCA25091.1"/>
    <property type="molecule type" value="Genomic_DNA"/>
</dbReference>
<dbReference type="PROSITE" id="PS50808">
    <property type="entry name" value="ZF_BED"/>
    <property type="match status" value="1"/>
</dbReference>
<feature type="region of interest" description="Disordered" evidence="5">
    <location>
        <begin position="132"/>
        <end position="153"/>
    </location>
</feature>
<gene>
    <name evidence="7" type="primary">AlNc14C274G10018</name>
    <name evidence="7" type="ORF">ALNC14_112350</name>
</gene>
<reference evidence="7" key="2">
    <citation type="submission" date="2011-02" db="EMBL/GenBank/DDBJ databases">
        <authorList>
            <person name="MacLean D."/>
        </authorList>
    </citation>
    <scope>NUCLEOTIDE SEQUENCE</scope>
</reference>
<evidence type="ECO:0000313" key="7">
    <source>
        <dbReference type="EMBL" id="CCA25091.1"/>
    </source>
</evidence>
<dbReference type="InterPro" id="IPR003656">
    <property type="entry name" value="Znf_BED"/>
</dbReference>
<evidence type="ECO:0000256" key="4">
    <source>
        <dbReference type="PROSITE-ProRule" id="PRU00027"/>
    </source>
</evidence>
<dbReference type="GO" id="GO:0003677">
    <property type="term" value="F:DNA binding"/>
    <property type="evidence" value="ECO:0007669"/>
    <property type="project" value="InterPro"/>
</dbReference>
<evidence type="ECO:0000256" key="2">
    <source>
        <dbReference type="ARBA" id="ARBA00022771"/>
    </source>
</evidence>
<reference evidence="7" key="1">
    <citation type="journal article" date="2011" name="PLoS Biol.">
        <title>Gene gain and loss during evolution of obligate parasitism in the white rust pathogen of Arabidopsis thaliana.</title>
        <authorList>
            <person name="Kemen E."/>
            <person name="Gardiner A."/>
            <person name="Schultz-Larsen T."/>
            <person name="Kemen A.C."/>
            <person name="Balmuth A.L."/>
            <person name="Robert-Seilaniantz A."/>
            <person name="Bailey K."/>
            <person name="Holub E."/>
            <person name="Studholme D.J."/>
            <person name="Maclean D."/>
            <person name="Jones J.D."/>
        </authorList>
    </citation>
    <scope>NUCLEOTIDE SEQUENCE</scope>
</reference>
<dbReference type="SMART" id="SM00614">
    <property type="entry name" value="ZnF_BED"/>
    <property type="match status" value="1"/>
</dbReference>
<protein>
    <submittedName>
        <fullName evidence="7">Uncharacterized protein AlNc14C274G10018</fullName>
    </submittedName>
</protein>
<dbReference type="AlphaFoldDB" id="F0WUL0"/>
<feature type="domain" description="BED-type" evidence="6">
    <location>
        <begin position="15"/>
        <end position="67"/>
    </location>
</feature>
<name>F0WUL0_9STRA</name>
<keyword evidence="2 4" id="KW-0863">Zinc-finger</keyword>
<evidence type="ECO:0000256" key="1">
    <source>
        <dbReference type="ARBA" id="ARBA00022723"/>
    </source>
</evidence>
<accession>F0WUL0</accession>
<proteinExistence type="predicted"/>
<evidence type="ECO:0000256" key="5">
    <source>
        <dbReference type="SAM" id="MobiDB-lite"/>
    </source>
</evidence>
<keyword evidence="3" id="KW-0862">Zinc</keyword>